<name>A0A7G2EGU9_ARATH</name>
<evidence type="ECO:0000313" key="2">
    <source>
        <dbReference type="EMBL" id="CAD5321142.1"/>
    </source>
</evidence>
<feature type="region of interest" description="Disordered" evidence="1">
    <location>
        <begin position="29"/>
        <end position="109"/>
    </location>
</feature>
<protein>
    <submittedName>
        <fullName evidence="2">(thale cress) hypothetical protein</fullName>
    </submittedName>
</protein>
<sequence>MDPPANPFASREQDTVTILRNLIKQATLEEEVSEASETHSVPNKIRILESVSDEMRKSQEDGSDQKQLSEEDEIDTLDSKAMSFSFSCHGGGPKRKKCNDKKRKQQEEKSKKKLKVLVETLKLVPFKPLKTLDFACYESLLKTLGLWDFVHLEFDQDMDYDLVAQLIASYSAGGKCSYINGSRIKLSRADLARSLKLPNKKERVVILDEDKEFLESDESISVVEDVISNWMLLHCDDAWMMPDEVVEWMKGIKKKQLDKLDWAGLMWFMVEKELKAEPPLGDCFYASHLQMVIRSQKIDLFKERDLKVKDDIAALNLGMDDGATDSKKENCVEERDEKNGTRHRKVGENEILEDEIEKDGEKQEGGFLLFRNGKTLHQENLMLGDTSTLGYNSGLQVHGSSTCDFLAPRAVMHMVPGRSHFGNDNKREFGHENDISYHFDNPASTKRLKTPSWDDKPVPFDICMEQIKHLADKAKLSYVEKDQACGESNMREQMLQNELQRREDIIQQLHKVSYEELHKKNVEIYKLENELRMMTSVLAWYQKALKESQKACRKHRKVCPLLDKPIYIDVKGTGGLVLSTAEIEKLRLKEEKEEGMRRVLIERQVKEVGSLWIKEYEVNLKKKVELLDEKLIGFQNKMKLLKETISRRESISARFDATSNT</sequence>
<feature type="compositionally biased region" description="Basic and acidic residues" evidence="1">
    <location>
        <begin position="53"/>
        <end position="69"/>
    </location>
</feature>
<dbReference type="PANTHER" id="PTHR35120:SF2">
    <property type="entry name" value="AMINOTRANSFERASE-LIKE PLANT MOBILE DOMAIN-CONTAINING PROTEIN"/>
    <property type="match status" value="1"/>
</dbReference>
<proteinExistence type="predicted"/>
<dbReference type="EMBL" id="LR881467">
    <property type="protein sequence ID" value="CAD5321142.1"/>
    <property type="molecule type" value="Genomic_DNA"/>
</dbReference>
<evidence type="ECO:0000313" key="3">
    <source>
        <dbReference type="Proteomes" id="UP000516314"/>
    </source>
</evidence>
<feature type="compositionally biased region" description="Basic residues" evidence="1">
    <location>
        <begin position="92"/>
        <end position="104"/>
    </location>
</feature>
<accession>A0A7G2EGU9</accession>
<reference evidence="2 3" key="1">
    <citation type="submission" date="2020-09" db="EMBL/GenBank/DDBJ databases">
        <authorList>
            <person name="Ashkenazy H."/>
        </authorList>
    </citation>
    <scope>NUCLEOTIDE SEQUENCE [LARGE SCALE GENOMIC DNA]</scope>
    <source>
        <strain evidence="3">cv. Cdm-0</strain>
    </source>
</reference>
<dbReference type="AlphaFoldDB" id="A0A7G2EGU9"/>
<evidence type="ECO:0000256" key="1">
    <source>
        <dbReference type="SAM" id="MobiDB-lite"/>
    </source>
</evidence>
<dbReference type="Proteomes" id="UP000516314">
    <property type="component" value="Chromosome 2"/>
</dbReference>
<dbReference type="PANTHER" id="PTHR35120">
    <property type="entry name" value="HISTONE ACETYLTRANSFERASE KAT6B-LIKE"/>
    <property type="match status" value="1"/>
</dbReference>
<organism evidence="2 3">
    <name type="scientific">Arabidopsis thaliana</name>
    <name type="common">Mouse-ear cress</name>
    <dbReference type="NCBI Taxonomy" id="3702"/>
    <lineage>
        <taxon>Eukaryota</taxon>
        <taxon>Viridiplantae</taxon>
        <taxon>Streptophyta</taxon>
        <taxon>Embryophyta</taxon>
        <taxon>Tracheophyta</taxon>
        <taxon>Spermatophyta</taxon>
        <taxon>Magnoliopsida</taxon>
        <taxon>eudicotyledons</taxon>
        <taxon>Gunneridae</taxon>
        <taxon>Pentapetalae</taxon>
        <taxon>rosids</taxon>
        <taxon>malvids</taxon>
        <taxon>Brassicales</taxon>
        <taxon>Brassicaceae</taxon>
        <taxon>Camelineae</taxon>
        <taxon>Arabidopsis</taxon>
    </lineage>
</organism>
<gene>
    <name evidence="2" type="ORF">AT9943_LOCUS9226</name>
</gene>